<dbReference type="InterPro" id="IPR014529">
    <property type="entry name" value="UCP026631"/>
</dbReference>
<feature type="domain" description="YdbS-like PH" evidence="2">
    <location>
        <begin position="261"/>
        <end position="316"/>
    </location>
</feature>
<dbReference type="Proteomes" id="UP001629156">
    <property type="component" value="Unassembled WGS sequence"/>
</dbReference>
<dbReference type="Pfam" id="PF03703">
    <property type="entry name" value="bPH_2"/>
    <property type="match status" value="3"/>
</dbReference>
<organism evidence="3 4">
    <name type="scientific">Flavobacterium rhizosphaerae</name>
    <dbReference type="NCBI Taxonomy" id="3163298"/>
    <lineage>
        <taxon>Bacteria</taxon>
        <taxon>Pseudomonadati</taxon>
        <taxon>Bacteroidota</taxon>
        <taxon>Flavobacteriia</taxon>
        <taxon>Flavobacteriales</taxon>
        <taxon>Flavobacteriaceae</taxon>
        <taxon>Flavobacterium</taxon>
    </lineage>
</organism>
<keyword evidence="1" id="KW-0812">Transmembrane</keyword>
<sequence length="500" mass="58045">MQSDFSKPQRQSLLGIFILFADSLQSSIRALFPILIISLFNDKNKTYYLILGAVVLLLALIVGYLRYRNFTFFVDEDNEEFVVHKGILSKTRIAIPLNKIQQVNLNQSLLQRILSVHALEIDTAGSAKTEVTIKAITQKYALVLKERLLEEGFTPHYEEADYADRVEHEQKKQRPFIRVSPVSLLKTGITSNYVRSFGLLLAFFISTSQYVDDYLTYSDTDAAFINEYFNKVFLLRFIFSIIFVILVLTLLVNLVRTMVRYYNFTVTKQHNALLLSHGLIATRNTIIRPEKVQIVSVGRNFFQKKFNINDIKIRQAADLEQSRERRKMAMEIPGVNEQEKNILMQFLLEKMPERGFTVVPNIRKVILNIFRLIIIPVALFYAYTRLVTDVAPFLILIPFYVVFIGILIYFGFRHNRLFISPDFIIMQHGAWDVENDFIAPHKIQAIKLTQYFWQKSSNVGTVKIYTAGGNVNFGLANFTQLKKLTNFWLYQVETTDKNWM</sequence>
<evidence type="ECO:0000313" key="4">
    <source>
        <dbReference type="Proteomes" id="UP001629156"/>
    </source>
</evidence>
<dbReference type="RefSeq" id="WP_408083643.1">
    <property type="nucleotide sequence ID" value="NZ_JBELPZ010000002.1"/>
</dbReference>
<dbReference type="EMBL" id="JBELPZ010000002">
    <property type="protein sequence ID" value="MFL9843393.1"/>
    <property type="molecule type" value="Genomic_DNA"/>
</dbReference>
<dbReference type="PIRSF" id="PIRSF026631">
    <property type="entry name" value="UCP026631"/>
    <property type="match status" value="1"/>
</dbReference>
<feature type="transmembrane region" description="Helical" evidence="1">
    <location>
        <begin position="365"/>
        <end position="384"/>
    </location>
</feature>
<protein>
    <submittedName>
        <fullName evidence="3">PH domain-containing protein</fullName>
    </submittedName>
</protein>
<accession>A0ABW8YWB8</accession>
<feature type="domain" description="YdbS-like PH" evidence="2">
    <location>
        <begin position="413"/>
        <end position="477"/>
    </location>
</feature>
<comment type="caution">
    <text evidence="3">The sequence shown here is derived from an EMBL/GenBank/DDBJ whole genome shotgun (WGS) entry which is preliminary data.</text>
</comment>
<feature type="transmembrane region" description="Helical" evidence="1">
    <location>
        <begin position="193"/>
        <end position="211"/>
    </location>
</feature>
<dbReference type="PANTHER" id="PTHR34473">
    <property type="entry name" value="UPF0699 TRANSMEMBRANE PROTEIN YDBS"/>
    <property type="match status" value="1"/>
</dbReference>
<evidence type="ECO:0000313" key="3">
    <source>
        <dbReference type="EMBL" id="MFL9843393.1"/>
    </source>
</evidence>
<keyword evidence="1" id="KW-0472">Membrane</keyword>
<keyword evidence="4" id="KW-1185">Reference proteome</keyword>
<feature type="transmembrane region" description="Helical" evidence="1">
    <location>
        <begin position="390"/>
        <end position="412"/>
    </location>
</feature>
<keyword evidence="1" id="KW-1133">Transmembrane helix</keyword>
<feature type="transmembrane region" description="Helical" evidence="1">
    <location>
        <begin position="233"/>
        <end position="255"/>
    </location>
</feature>
<feature type="domain" description="YdbS-like PH" evidence="2">
    <location>
        <begin position="67"/>
        <end position="147"/>
    </location>
</feature>
<feature type="transmembrane region" description="Helical" evidence="1">
    <location>
        <begin position="12"/>
        <end position="40"/>
    </location>
</feature>
<dbReference type="InterPro" id="IPR005182">
    <property type="entry name" value="YdbS-like_PH"/>
</dbReference>
<feature type="transmembrane region" description="Helical" evidence="1">
    <location>
        <begin position="46"/>
        <end position="65"/>
    </location>
</feature>
<name>A0ABW8YWB8_9FLAO</name>
<evidence type="ECO:0000259" key="2">
    <source>
        <dbReference type="Pfam" id="PF03703"/>
    </source>
</evidence>
<dbReference type="PANTHER" id="PTHR34473:SF2">
    <property type="entry name" value="UPF0699 TRANSMEMBRANE PROTEIN YDBT"/>
    <property type="match status" value="1"/>
</dbReference>
<evidence type="ECO:0000256" key="1">
    <source>
        <dbReference type="SAM" id="Phobius"/>
    </source>
</evidence>
<proteinExistence type="predicted"/>
<reference evidence="3 4" key="1">
    <citation type="submission" date="2024-06" db="EMBL/GenBank/DDBJ databases">
        <authorList>
            <person name="Kaempfer P."/>
            <person name="Viver T."/>
        </authorList>
    </citation>
    <scope>NUCLEOTIDE SEQUENCE [LARGE SCALE GENOMIC DNA]</scope>
    <source>
        <strain evidence="3 4">ST-119</strain>
    </source>
</reference>
<gene>
    <name evidence="3" type="ORF">ABS766_03065</name>
</gene>